<gene>
    <name evidence="2" type="ORF">D0Y65_019291</name>
</gene>
<dbReference type="AlphaFoldDB" id="A0A445J8L0"/>
<dbReference type="Proteomes" id="UP000289340">
    <property type="component" value="Chromosome 8"/>
</dbReference>
<organism evidence="2 3">
    <name type="scientific">Glycine soja</name>
    <name type="common">Wild soybean</name>
    <dbReference type="NCBI Taxonomy" id="3848"/>
    <lineage>
        <taxon>Eukaryota</taxon>
        <taxon>Viridiplantae</taxon>
        <taxon>Streptophyta</taxon>
        <taxon>Embryophyta</taxon>
        <taxon>Tracheophyta</taxon>
        <taxon>Spermatophyta</taxon>
        <taxon>Magnoliopsida</taxon>
        <taxon>eudicotyledons</taxon>
        <taxon>Gunneridae</taxon>
        <taxon>Pentapetalae</taxon>
        <taxon>rosids</taxon>
        <taxon>fabids</taxon>
        <taxon>Fabales</taxon>
        <taxon>Fabaceae</taxon>
        <taxon>Papilionoideae</taxon>
        <taxon>50 kb inversion clade</taxon>
        <taxon>NPAAA clade</taxon>
        <taxon>indigoferoid/millettioid clade</taxon>
        <taxon>Phaseoleae</taxon>
        <taxon>Glycine</taxon>
        <taxon>Glycine subgen. Soja</taxon>
    </lineage>
</organism>
<feature type="compositionally biased region" description="Low complexity" evidence="1">
    <location>
        <begin position="20"/>
        <end position="29"/>
    </location>
</feature>
<reference evidence="2 3" key="1">
    <citation type="submission" date="2018-09" db="EMBL/GenBank/DDBJ databases">
        <title>A high-quality reference genome of wild soybean provides a powerful tool to mine soybean genomes.</title>
        <authorList>
            <person name="Xie M."/>
            <person name="Chung C.Y.L."/>
            <person name="Li M.-W."/>
            <person name="Wong F.-L."/>
            <person name="Chan T.-F."/>
            <person name="Lam H.-M."/>
        </authorList>
    </citation>
    <scope>NUCLEOTIDE SEQUENCE [LARGE SCALE GENOMIC DNA]</scope>
    <source>
        <strain evidence="3">cv. W05</strain>
        <tissue evidence="2">Hypocotyl of etiolated seedlings</tissue>
    </source>
</reference>
<comment type="caution">
    <text evidence="2">The sequence shown here is derived from an EMBL/GenBank/DDBJ whole genome shotgun (WGS) entry which is preliminary data.</text>
</comment>
<evidence type="ECO:0000256" key="1">
    <source>
        <dbReference type="SAM" id="MobiDB-lite"/>
    </source>
</evidence>
<evidence type="ECO:0000313" key="2">
    <source>
        <dbReference type="EMBL" id="RZB94697.1"/>
    </source>
</evidence>
<evidence type="ECO:0000313" key="3">
    <source>
        <dbReference type="Proteomes" id="UP000289340"/>
    </source>
</evidence>
<sequence>MDVFIPEEYVIKRRLEKKAAASASASGKMSKSHSHRKNNESTHNRVSSSTTHPPNASYLSSGFGLVADNVVFTCLSA</sequence>
<keyword evidence="3" id="KW-1185">Reference proteome</keyword>
<name>A0A445J8L0_GLYSO</name>
<accession>A0A445J8L0</accession>
<feature type="compositionally biased region" description="Polar residues" evidence="1">
    <location>
        <begin position="44"/>
        <end position="60"/>
    </location>
</feature>
<proteinExistence type="predicted"/>
<dbReference type="EMBL" id="QZWG01000008">
    <property type="protein sequence ID" value="RZB94697.1"/>
    <property type="molecule type" value="Genomic_DNA"/>
</dbReference>
<feature type="region of interest" description="Disordered" evidence="1">
    <location>
        <begin position="16"/>
        <end position="61"/>
    </location>
</feature>
<protein>
    <submittedName>
        <fullName evidence="2">Uncharacterized protein</fullName>
    </submittedName>
</protein>